<dbReference type="InterPro" id="IPR051531">
    <property type="entry name" value="N-acetyltransferase"/>
</dbReference>
<dbReference type="Gene3D" id="3.40.630.30">
    <property type="match status" value="1"/>
</dbReference>
<dbReference type="PANTHER" id="PTHR43792:SF16">
    <property type="entry name" value="N-ACETYLTRANSFERASE DOMAIN-CONTAINING PROTEIN"/>
    <property type="match status" value="1"/>
</dbReference>
<organism evidence="2 3">
    <name type="scientific">Aequorivita iocasae</name>
    <dbReference type="NCBI Taxonomy" id="2803865"/>
    <lineage>
        <taxon>Bacteria</taxon>
        <taxon>Pseudomonadati</taxon>
        <taxon>Bacteroidota</taxon>
        <taxon>Flavobacteriia</taxon>
        <taxon>Flavobacteriales</taxon>
        <taxon>Flavobacteriaceae</taxon>
        <taxon>Aequorivita</taxon>
    </lineage>
</organism>
<accession>A0ABX7DTK8</accession>
<evidence type="ECO:0000259" key="1">
    <source>
        <dbReference type="Pfam" id="PF13302"/>
    </source>
</evidence>
<feature type="domain" description="N-acetyltransferase" evidence="1">
    <location>
        <begin position="9"/>
        <end position="152"/>
    </location>
</feature>
<dbReference type="InterPro" id="IPR000182">
    <property type="entry name" value="GNAT_dom"/>
</dbReference>
<reference evidence="2 3" key="1">
    <citation type="submission" date="2021-01" db="EMBL/GenBank/DDBJ databases">
        <title>Aequorivita sp. strain KX20305, a bacterium isolated from the sediment collected at a cold seep field in South China Sea.</title>
        <authorList>
            <person name="Zhang H."/>
            <person name="Li C."/>
        </authorList>
    </citation>
    <scope>NUCLEOTIDE SEQUENCE [LARGE SCALE GENOMIC DNA]</scope>
    <source>
        <strain evidence="2 3">KX20305</strain>
    </source>
</reference>
<keyword evidence="3" id="KW-1185">Reference proteome</keyword>
<dbReference type="Proteomes" id="UP000629420">
    <property type="component" value="Chromosome"/>
</dbReference>
<protein>
    <submittedName>
        <fullName evidence="2">GNAT family N-acetyltransferase</fullName>
    </submittedName>
</protein>
<sequence>MKIHIETDRLIMRDLMDEDVQGMFAMDSDAEVHAFLGNKPISTMEEAKKMIASIKEQYVQNGIGRWAVVEKESGDFVGWSGFKYITDTFGGRSNFYDLGYRFIKKYWGKGYATETAIASLNHGFAKLNYEEICGMADVDHIASNVILKKIGLLKRNEFYYDGTLHNFYSLSKKEWLRNNKNSC</sequence>
<gene>
    <name evidence="2" type="ORF">JK629_02465</name>
</gene>
<dbReference type="EMBL" id="CP068439">
    <property type="protein sequence ID" value="QQX77155.1"/>
    <property type="molecule type" value="Genomic_DNA"/>
</dbReference>
<evidence type="ECO:0000313" key="2">
    <source>
        <dbReference type="EMBL" id="QQX77155.1"/>
    </source>
</evidence>
<dbReference type="InterPro" id="IPR016181">
    <property type="entry name" value="Acyl_CoA_acyltransferase"/>
</dbReference>
<proteinExistence type="predicted"/>
<dbReference type="Pfam" id="PF13302">
    <property type="entry name" value="Acetyltransf_3"/>
    <property type="match status" value="1"/>
</dbReference>
<dbReference type="RefSeq" id="WP_202337058.1">
    <property type="nucleotide sequence ID" value="NZ_CP068439.1"/>
</dbReference>
<dbReference type="PANTHER" id="PTHR43792">
    <property type="entry name" value="GNAT FAMILY, PUTATIVE (AFU_ORTHOLOGUE AFUA_3G00765)-RELATED-RELATED"/>
    <property type="match status" value="1"/>
</dbReference>
<evidence type="ECO:0000313" key="3">
    <source>
        <dbReference type="Proteomes" id="UP000629420"/>
    </source>
</evidence>
<dbReference type="SUPFAM" id="SSF55729">
    <property type="entry name" value="Acyl-CoA N-acyltransferases (Nat)"/>
    <property type="match status" value="1"/>
</dbReference>
<name>A0ABX7DTK8_9FLAO</name>